<reference evidence="4" key="2">
    <citation type="submission" date="2023-01" db="EMBL/GenBank/DDBJ databases">
        <title>Human gut microbiome strain richness.</title>
        <authorList>
            <person name="Chen-Liaw A."/>
        </authorList>
    </citation>
    <scope>NUCLEOTIDE SEQUENCE</scope>
    <source>
        <strain evidence="4">RTP21484st1_E5_RTP21484_190118</strain>
    </source>
</reference>
<feature type="domain" description="BIG2" evidence="2">
    <location>
        <begin position="289"/>
        <end position="365"/>
    </location>
</feature>
<dbReference type="Proteomes" id="UP001221009">
    <property type="component" value="Chromosome"/>
</dbReference>
<dbReference type="InterPro" id="IPR008964">
    <property type="entry name" value="Invasin/intimin_cell_adhesion"/>
</dbReference>
<dbReference type="InterPro" id="IPR003343">
    <property type="entry name" value="Big_2"/>
</dbReference>
<proteinExistence type="predicted"/>
<dbReference type="Proteomes" id="UP001210126">
    <property type="component" value="Unassembled WGS sequence"/>
</dbReference>
<evidence type="ECO:0000313" key="4">
    <source>
        <dbReference type="EMBL" id="MDB9005341.1"/>
    </source>
</evidence>
<dbReference type="EMBL" id="JAQMPJ010000007">
    <property type="protein sequence ID" value="MDB9005341.1"/>
    <property type="molecule type" value="Genomic_DNA"/>
</dbReference>
<dbReference type="SMART" id="SM00635">
    <property type="entry name" value="BID_2"/>
    <property type="match status" value="1"/>
</dbReference>
<sequence length="555" mass="60605">MRKILSLFFVMALCVVGLSAQGLVQGQPHPSAPNVLAKTKSQLRADASFSFDDIQFWVGSGSKRAALVIEWHDGNRPDAMVWGYRWDGEATGHDMIVAIAKADQKLLLLTQYTGWMGYTIDGIGYGDNLDVRYDLDVAKNEPNNAFKFEPPITNPLLGQTGFPENPAGDVAAAIRQGVQTGVIYHPINAERYGYPSYDYDHWSCSNGIHWQAGWYYGYWSYFVRSSQTSNFSYSGLGATSRVLTDGCWDAWSWNGNMNTSEGTQPGDVFVAATIPSGGGGDEPEIPVIHVTSISLNKSSLRLQAGANAILAASISPVNADNKQVTWSSSDTGIATVEDGVVTGAKPGVVKITARSVDGGYTAVCEVTVTETVTPEIDFEGTGAVISFPKVEEATSYEVRVYRYENGSYKKIGTYVADAEGNIITELLTKGLRATSGTISVPLKNLGRDDAYRIEIQVMNGLDVIDTYMVEKSSDPVSNETMAPVIPKVSYQNGALRFEHLAGYQIYLMQINGKMLERFVIQVREELHPISLPSGNYLLIGEKDGDKKTFKIHITQ</sequence>
<gene>
    <name evidence="3" type="ORF">ERS852429_01388</name>
    <name evidence="5" type="ORF">P2T59_19505</name>
    <name evidence="4" type="ORF">PN599_10030</name>
</gene>
<dbReference type="EMBL" id="CYXP01000002">
    <property type="protein sequence ID" value="CUM97547.1"/>
    <property type="molecule type" value="Genomic_DNA"/>
</dbReference>
<accession>A0A173T6L0</accession>
<evidence type="ECO:0000256" key="1">
    <source>
        <dbReference type="SAM" id="SignalP"/>
    </source>
</evidence>
<evidence type="ECO:0000313" key="5">
    <source>
        <dbReference type="EMBL" id="WET63866.1"/>
    </source>
</evidence>
<evidence type="ECO:0000313" key="6">
    <source>
        <dbReference type="Proteomes" id="UP000095591"/>
    </source>
</evidence>
<reference evidence="5" key="3">
    <citation type="submission" date="2023-03" db="EMBL/GenBank/DDBJ databases">
        <title>Parabacteroides distasonis, a bacteria resistant against UC.</title>
        <authorList>
            <person name="Dai W."/>
        </authorList>
    </citation>
    <scope>NUCLEOTIDE SEQUENCE</scope>
    <source>
        <strain evidence="5">F1-28</strain>
    </source>
</reference>
<evidence type="ECO:0000313" key="3">
    <source>
        <dbReference type="EMBL" id="CUM97547.1"/>
    </source>
</evidence>
<evidence type="ECO:0000259" key="2">
    <source>
        <dbReference type="SMART" id="SM00635"/>
    </source>
</evidence>
<feature type="chain" id="PRO_5043136212" evidence="1">
    <location>
        <begin position="21"/>
        <end position="555"/>
    </location>
</feature>
<reference evidence="3 6" key="1">
    <citation type="submission" date="2015-09" db="EMBL/GenBank/DDBJ databases">
        <authorList>
            <consortium name="Pathogen Informatics"/>
        </authorList>
    </citation>
    <scope>NUCLEOTIDE SEQUENCE [LARGE SCALE GENOMIC DNA]</scope>
    <source>
        <strain evidence="3 6">2789STDY5608872</strain>
    </source>
</reference>
<dbReference type="Proteomes" id="UP000095591">
    <property type="component" value="Unassembled WGS sequence"/>
</dbReference>
<protein>
    <submittedName>
        <fullName evidence="4">Ig-like domain-containing protein</fullName>
    </submittedName>
    <submittedName>
        <fullName evidence="3">Uncharacterized protein conserved in bacteria</fullName>
    </submittedName>
</protein>
<dbReference type="SUPFAM" id="SSF49373">
    <property type="entry name" value="Invasin/intimin cell-adhesion fragments"/>
    <property type="match status" value="1"/>
</dbReference>
<dbReference type="RefSeq" id="WP_009016832.1">
    <property type="nucleotide sequence ID" value="NZ_CACRUW010000016.1"/>
</dbReference>
<organism evidence="3 6">
    <name type="scientific">Parabacteroides distasonis</name>
    <dbReference type="NCBI Taxonomy" id="823"/>
    <lineage>
        <taxon>Bacteria</taxon>
        <taxon>Pseudomonadati</taxon>
        <taxon>Bacteroidota</taxon>
        <taxon>Bacteroidia</taxon>
        <taxon>Bacteroidales</taxon>
        <taxon>Tannerellaceae</taxon>
        <taxon>Parabacteroides</taxon>
    </lineage>
</organism>
<feature type="signal peptide" evidence="1">
    <location>
        <begin position="1"/>
        <end position="20"/>
    </location>
</feature>
<name>A0A173T6L0_PARDI</name>
<dbReference type="Pfam" id="PF02368">
    <property type="entry name" value="Big_2"/>
    <property type="match status" value="1"/>
</dbReference>
<dbReference type="EMBL" id="CP120353">
    <property type="protein sequence ID" value="WET63866.1"/>
    <property type="molecule type" value="Genomic_DNA"/>
</dbReference>
<dbReference type="AlphaFoldDB" id="A0A173T6L0"/>
<keyword evidence="1" id="KW-0732">Signal</keyword>
<dbReference type="Gene3D" id="2.60.40.1080">
    <property type="match status" value="1"/>
</dbReference>